<comment type="caution">
    <text evidence="1">The sequence shown here is derived from an EMBL/GenBank/DDBJ whole genome shotgun (WGS) entry which is preliminary data.</text>
</comment>
<dbReference type="EMBL" id="JAKZGS010000001">
    <property type="protein sequence ID" value="MCH7396504.1"/>
    <property type="molecule type" value="Genomic_DNA"/>
</dbReference>
<sequence length="212" mass="25192">MNLYPTEILPCSKFKRISCDLSPYYLIRYTSEKENLVNADTGKLKVETICSPREHIEDLSTSLLGSYTYKHIQIELTTLGKESYAKYCSPDFEVDPVPIFETHFTLDSERGFWKVLIGKIENQIADFSMGNNFELFRAQCKILHTPMRWNYWHFSVRWFLIEKGMYLYEIHDERERKRFKKKLANEARALIAQYARVEKCNYPILPTDKYLL</sequence>
<reference evidence="1" key="1">
    <citation type="submission" date="2022-03" db="EMBL/GenBank/DDBJ databases">
        <title>De novo assembled genomes of Belliella spp. (Cyclobacteriaceae) strains.</title>
        <authorList>
            <person name="Szabo A."/>
            <person name="Korponai K."/>
            <person name="Felfoldi T."/>
        </authorList>
    </citation>
    <scope>NUCLEOTIDE SEQUENCE</scope>
    <source>
        <strain evidence="1">DSM 107340</strain>
    </source>
</reference>
<name>A0ABS9UJG2_9BACT</name>
<gene>
    <name evidence="1" type="ORF">MM236_00830</name>
</gene>
<dbReference type="Proteomes" id="UP001165488">
    <property type="component" value="Unassembled WGS sequence"/>
</dbReference>
<protein>
    <submittedName>
        <fullName evidence="1">Uncharacterized protein</fullName>
    </submittedName>
</protein>
<keyword evidence="2" id="KW-1185">Reference proteome</keyword>
<dbReference type="RefSeq" id="WP_241273025.1">
    <property type="nucleotide sequence ID" value="NZ_JAKZGS010000001.1"/>
</dbReference>
<evidence type="ECO:0000313" key="1">
    <source>
        <dbReference type="EMBL" id="MCH7396504.1"/>
    </source>
</evidence>
<organism evidence="1 2">
    <name type="scientific">Belliella calami</name>
    <dbReference type="NCBI Taxonomy" id="2923436"/>
    <lineage>
        <taxon>Bacteria</taxon>
        <taxon>Pseudomonadati</taxon>
        <taxon>Bacteroidota</taxon>
        <taxon>Cytophagia</taxon>
        <taxon>Cytophagales</taxon>
        <taxon>Cyclobacteriaceae</taxon>
        <taxon>Belliella</taxon>
    </lineage>
</organism>
<accession>A0ABS9UJG2</accession>
<proteinExistence type="predicted"/>
<evidence type="ECO:0000313" key="2">
    <source>
        <dbReference type="Proteomes" id="UP001165488"/>
    </source>
</evidence>